<dbReference type="SUPFAM" id="SSF52266">
    <property type="entry name" value="SGNH hydrolase"/>
    <property type="match status" value="1"/>
</dbReference>
<reference evidence="4" key="1">
    <citation type="journal article" date="2021" name="PeerJ">
        <title>Extensive microbial diversity within the chicken gut microbiome revealed by metagenomics and culture.</title>
        <authorList>
            <person name="Gilroy R."/>
            <person name="Ravi A."/>
            <person name="Getino M."/>
            <person name="Pursley I."/>
            <person name="Horton D.L."/>
            <person name="Alikhan N.F."/>
            <person name="Baker D."/>
            <person name="Gharbi K."/>
            <person name="Hall N."/>
            <person name="Watson M."/>
            <person name="Adriaenssens E.M."/>
            <person name="Foster-Nyarko E."/>
            <person name="Jarju S."/>
            <person name="Secka A."/>
            <person name="Antonio M."/>
            <person name="Oren A."/>
            <person name="Chaudhuri R.R."/>
            <person name="La Ragione R."/>
            <person name="Hildebrand F."/>
            <person name="Pallen M.J."/>
        </authorList>
    </citation>
    <scope>NUCLEOTIDE SEQUENCE</scope>
    <source>
        <strain evidence="4">CHK179-5677</strain>
    </source>
</reference>
<dbReference type="EMBL" id="DYUC01000085">
    <property type="protein sequence ID" value="HJG87064.1"/>
    <property type="molecule type" value="Genomic_DNA"/>
</dbReference>
<evidence type="ECO:0000256" key="2">
    <source>
        <dbReference type="SAM" id="Phobius"/>
    </source>
</evidence>
<dbReference type="RefSeq" id="WP_295369107.1">
    <property type="nucleotide sequence ID" value="NZ_DYUC01000085.1"/>
</dbReference>
<organism evidence="4 5">
    <name type="scientific">Pseudoflavonifractor capillosus</name>
    <dbReference type="NCBI Taxonomy" id="106588"/>
    <lineage>
        <taxon>Bacteria</taxon>
        <taxon>Bacillati</taxon>
        <taxon>Bacillota</taxon>
        <taxon>Clostridia</taxon>
        <taxon>Eubacteriales</taxon>
        <taxon>Oscillospiraceae</taxon>
        <taxon>Pseudoflavonifractor</taxon>
    </lineage>
</organism>
<sequence>MSSEYRTSAHSRPRSSRRRYRRRRGPSGPVILLVAAAVIVVIVLLVMFLGQKPEAQGGVTQPSDTPAPSETVIPSPSETLQPTPSPSETAPGSAGQEDGGASVAPPTESAAPSDSAAPSGSYDFTQPAPETDAVDDSWFDDAVFLGDSRTDGLRLYGGVPGADFIQHTGITVFDVDTKDRIRIDGQTYTMMEALGLKQYGKVYVMLGINELGYFNDNAFATAYADMVDEIRAIQPDAVVYLQNLVSVNPDECAANNQPYYVTNEKIAVYNDIIADVAAEKHAVLVDVNAALVDETGVLPAEGSTDGVHFTKDYYIKWYDYLKIHTVDPELYWAGQTEAGEEGA</sequence>
<evidence type="ECO:0000313" key="5">
    <source>
        <dbReference type="Proteomes" id="UP000760668"/>
    </source>
</evidence>
<keyword evidence="2" id="KW-1133">Transmembrane helix</keyword>
<proteinExistence type="predicted"/>
<feature type="domain" description="SGNH hydrolase-type esterase" evidence="3">
    <location>
        <begin position="144"/>
        <end position="312"/>
    </location>
</feature>
<comment type="caution">
    <text evidence="4">The sequence shown here is derived from an EMBL/GenBank/DDBJ whole genome shotgun (WGS) entry which is preliminary data.</text>
</comment>
<evidence type="ECO:0000313" key="4">
    <source>
        <dbReference type="EMBL" id="HJG87064.1"/>
    </source>
</evidence>
<dbReference type="Pfam" id="PF13472">
    <property type="entry name" value="Lipase_GDSL_2"/>
    <property type="match status" value="1"/>
</dbReference>
<feature type="compositionally biased region" description="Basic residues" evidence="1">
    <location>
        <begin position="9"/>
        <end position="23"/>
    </location>
</feature>
<name>A0A921MNH1_9FIRM</name>
<keyword evidence="2" id="KW-0812">Transmembrane</keyword>
<dbReference type="AlphaFoldDB" id="A0A921MNH1"/>
<accession>A0A921MNH1</accession>
<evidence type="ECO:0000256" key="1">
    <source>
        <dbReference type="SAM" id="MobiDB-lite"/>
    </source>
</evidence>
<feature type="compositionally biased region" description="Low complexity" evidence="1">
    <location>
        <begin position="104"/>
        <end position="121"/>
    </location>
</feature>
<dbReference type="InterPro" id="IPR036514">
    <property type="entry name" value="SGNH_hydro_sf"/>
</dbReference>
<feature type="transmembrane region" description="Helical" evidence="2">
    <location>
        <begin position="27"/>
        <end position="50"/>
    </location>
</feature>
<feature type="region of interest" description="Disordered" evidence="1">
    <location>
        <begin position="55"/>
        <end position="134"/>
    </location>
</feature>
<evidence type="ECO:0000259" key="3">
    <source>
        <dbReference type="Pfam" id="PF13472"/>
    </source>
</evidence>
<dbReference type="Proteomes" id="UP000760668">
    <property type="component" value="Unassembled WGS sequence"/>
</dbReference>
<keyword evidence="2" id="KW-0472">Membrane</keyword>
<protein>
    <submittedName>
        <fullName evidence="4">GDSL-type esterase/lipase family protein</fullName>
    </submittedName>
</protein>
<feature type="compositionally biased region" description="Polar residues" evidence="1">
    <location>
        <begin position="58"/>
        <end position="90"/>
    </location>
</feature>
<reference evidence="4" key="2">
    <citation type="submission" date="2021-09" db="EMBL/GenBank/DDBJ databases">
        <authorList>
            <person name="Gilroy R."/>
        </authorList>
    </citation>
    <scope>NUCLEOTIDE SEQUENCE</scope>
    <source>
        <strain evidence="4">CHK179-5677</strain>
    </source>
</reference>
<dbReference type="Gene3D" id="3.40.50.1110">
    <property type="entry name" value="SGNH hydrolase"/>
    <property type="match status" value="1"/>
</dbReference>
<feature type="region of interest" description="Disordered" evidence="1">
    <location>
        <begin position="1"/>
        <end position="23"/>
    </location>
</feature>
<gene>
    <name evidence="4" type="ORF">K8V01_08595</name>
</gene>
<dbReference type="InterPro" id="IPR013830">
    <property type="entry name" value="SGNH_hydro"/>
</dbReference>